<keyword evidence="11" id="KW-1185">Reference proteome</keyword>
<dbReference type="SUPFAM" id="SSF46894">
    <property type="entry name" value="C-terminal effector domain of the bipartite response regulators"/>
    <property type="match status" value="1"/>
</dbReference>
<evidence type="ECO:0000256" key="1">
    <source>
        <dbReference type="ARBA" id="ARBA00022553"/>
    </source>
</evidence>
<keyword evidence="3" id="KW-0805">Transcription regulation</keyword>
<evidence type="ECO:0000259" key="9">
    <source>
        <dbReference type="PROSITE" id="PS51755"/>
    </source>
</evidence>
<dbReference type="InterPro" id="IPR001867">
    <property type="entry name" value="OmpR/PhoB-type_DNA-bd"/>
</dbReference>
<dbReference type="EMBL" id="MPKA01000093">
    <property type="protein sequence ID" value="OLU44887.1"/>
    <property type="molecule type" value="Genomic_DNA"/>
</dbReference>
<dbReference type="GO" id="GO:0000156">
    <property type="term" value="F:phosphorelay response regulator activity"/>
    <property type="evidence" value="ECO:0007669"/>
    <property type="project" value="TreeGrafter"/>
</dbReference>
<evidence type="ECO:0000256" key="7">
    <source>
        <dbReference type="PROSITE-ProRule" id="PRU01091"/>
    </source>
</evidence>
<keyword evidence="2" id="KW-0902">Two-component regulatory system</keyword>
<feature type="domain" description="OmpR/PhoB-type" evidence="9">
    <location>
        <begin position="126"/>
        <end position="221"/>
    </location>
</feature>
<dbReference type="InterPro" id="IPR039420">
    <property type="entry name" value="WalR-like"/>
</dbReference>
<dbReference type="GO" id="GO:0006355">
    <property type="term" value="P:regulation of DNA-templated transcription"/>
    <property type="evidence" value="ECO:0007669"/>
    <property type="project" value="InterPro"/>
</dbReference>
<protein>
    <submittedName>
        <fullName evidence="10">DNA-binding response regulator</fullName>
    </submittedName>
</protein>
<comment type="caution">
    <text evidence="10">The sequence shown here is derived from an EMBL/GenBank/DDBJ whole genome shotgun (WGS) entry which is preliminary data.</text>
</comment>
<dbReference type="Pfam" id="PF00072">
    <property type="entry name" value="Response_reg"/>
    <property type="match status" value="1"/>
</dbReference>
<dbReference type="RefSeq" id="WP_076342069.1">
    <property type="nucleotide sequence ID" value="NZ_CAMSPY010000028.1"/>
</dbReference>
<dbReference type="OrthoDB" id="9802426at2"/>
<dbReference type="Pfam" id="PF00486">
    <property type="entry name" value="Trans_reg_C"/>
    <property type="match status" value="1"/>
</dbReference>
<dbReference type="CDD" id="cd00383">
    <property type="entry name" value="trans_reg_C"/>
    <property type="match status" value="1"/>
</dbReference>
<evidence type="ECO:0000256" key="6">
    <source>
        <dbReference type="PROSITE-ProRule" id="PRU00169"/>
    </source>
</evidence>
<dbReference type="SMART" id="SM00862">
    <property type="entry name" value="Trans_reg_C"/>
    <property type="match status" value="1"/>
</dbReference>
<evidence type="ECO:0000256" key="3">
    <source>
        <dbReference type="ARBA" id="ARBA00023015"/>
    </source>
</evidence>
<name>A0A1U7NKR1_9FIRM</name>
<dbReference type="GO" id="GO:0005829">
    <property type="term" value="C:cytosol"/>
    <property type="evidence" value="ECO:0007669"/>
    <property type="project" value="TreeGrafter"/>
</dbReference>
<dbReference type="AlphaFoldDB" id="A0A1U7NKR1"/>
<feature type="DNA-binding region" description="OmpR/PhoB-type" evidence="7">
    <location>
        <begin position="126"/>
        <end position="221"/>
    </location>
</feature>
<dbReference type="InterPro" id="IPR011006">
    <property type="entry name" value="CheY-like_superfamily"/>
</dbReference>
<dbReference type="PANTHER" id="PTHR48111:SF40">
    <property type="entry name" value="PHOSPHATE REGULON TRANSCRIPTIONAL REGULATORY PROTEIN PHOB"/>
    <property type="match status" value="1"/>
</dbReference>
<dbReference type="GO" id="GO:0000976">
    <property type="term" value="F:transcription cis-regulatory region binding"/>
    <property type="evidence" value="ECO:0007669"/>
    <property type="project" value="TreeGrafter"/>
</dbReference>
<reference evidence="10 11" key="1">
    <citation type="submission" date="2016-11" db="EMBL/GenBank/DDBJ databases">
        <title>Description of two novel members of the family Erysipelotrichaceae: Ileibacterium lipovorans gen. nov., sp. nov. and Dubosiella newyorkensis, gen. nov., sp. nov.</title>
        <authorList>
            <person name="Cox L.M."/>
            <person name="Sohn J."/>
            <person name="Tyrrell K.L."/>
            <person name="Citron D.M."/>
            <person name="Lawson P.A."/>
            <person name="Patel N.B."/>
            <person name="Iizumi T."/>
            <person name="Perez-Perez G.I."/>
            <person name="Goldstein E.J."/>
            <person name="Blaser M.J."/>
        </authorList>
    </citation>
    <scope>NUCLEOTIDE SEQUENCE [LARGE SCALE GENOMIC DNA]</scope>
    <source>
        <strain evidence="10 11">NYU-BL-A4</strain>
    </source>
</reference>
<dbReference type="PROSITE" id="PS50110">
    <property type="entry name" value="RESPONSE_REGULATORY"/>
    <property type="match status" value="1"/>
</dbReference>
<dbReference type="Proteomes" id="UP000186705">
    <property type="component" value="Unassembled WGS sequence"/>
</dbReference>
<dbReference type="Gene3D" id="6.10.250.690">
    <property type="match status" value="1"/>
</dbReference>
<evidence type="ECO:0000256" key="4">
    <source>
        <dbReference type="ARBA" id="ARBA00023125"/>
    </source>
</evidence>
<keyword evidence="4 7" id="KW-0238">DNA-binding</keyword>
<dbReference type="STRING" id="1862672.BO225_09785"/>
<sequence>MIYILEDDASIKTMLSYAIQKEDETKGFEKPSLFWKALKEEACDLIILDLMLPEEDGLTILKKLKQDPNWEDIPVLILSAKDSEVDKAIGLDLGADDYLAKPFGIMELLSRIKAIKRRYEKTKKKQSFKQIGPVVFDAEKHQVKVDNDPIELSYKEFNLLRVLIEAQGAVVKREDLLEQVWGPYYEESRTLDVHIRKLRKKLGNAGTLIKTVKNVGYQMSDE</sequence>
<organism evidence="10 11">
    <name type="scientific">Dubosiella newyorkensis</name>
    <dbReference type="NCBI Taxonomy" id="1862672"/>
    <lineage>
        <taxon>Bacteria</taxon>
        <taxon>Bacillati</taxon>
        <taxon>Bacillota</taxon>
        <taxon>Erysipelotrichia</taxon>
        <taxon>Erysipelotrichales</taxon>
        <taxon>Erysipelotrichaceae</taxon>
        <taxon>Dubosiella</taxon>
    </lineage>
</organism>
<gene>
    <name evidence="10" type="ORF">BO225_09785</name>
</gene>
<dbReference type="PROSITE" id="PS51755">
    <property type="entry name" value="OMPR_PHOB"/>
    <property type="match status" value="1"/>
</dbReference>
<feature type="domain" description="Response regulatory" evidence="8">
    <location>
        <begin position="1"/>
        <end position="116"/>
    </location>
</feature>
<evidence type="ECO:0000313" key="10">
    <source>
        <dbReference type="EMBL" id="OLU44887.1"/>
    </source>
</evidence>
<evidence type="ECO:0000259" key="8">
    <source>
        <dbReference type="PROSITE" id="PS50110"/>
    </source>
</evidence>
<feature type="modified residue" description="4-aspartylphosphate" evidence="6">
    <location>
        <position position="49"/>
    </location>
</feature>
<dbReference type="SUPFAM" id="SSF52172">
    <property type="entry name" value="CheY-like"/>
    <property type="match status" value="1"/>
</dbReference>
<dbReference type="PANTHER" id="PTHR48111">
    <property type="entry name" value="REGULATOR OF RPOS"/>
    <property type="match status" value="1"/>
</dbReference>
<evidence type="ECO:0000313" key="11">
    <source>
        <dbReference type="Proteomes" id="UP000186705"/>
    </source>
</evidence>
<dbReference type="InterPro" id="IPR016032">
    <property type="entry name" value="Sig_transdc_resp-reg_C-effctor"/>
</dbReference>
<dbReference type="GeneID" id="78276229"/>
<dbReference type="InterPro" id="IPR036388">
    <property type="entry name" value="WH-like_DNA-bd_sf"/>
</dbReference>
<keyword evidence="5" id="KW-0804">Transcription</keyword>
<accession>A0A1U7NKR1</accession>
<dbReference type="GO" id="GO:0032993">
    <property type="term" value="C:protein-DNA complex"/>
    <property type="evidence" value="ECO:0007669"/>
    <property type="project" value="TreeGrafter"/>
</dbReference>
<keyword evidence="1 6" id="KW-0597">Phosphoprotein</keyword>
<dbReference type="InterPro" id="IPR001789">
    <property type="entry name" value="Sig_transdc_resp-reg_receiver"/>
</dbReference>
<dbReference type="Gene3D" id="3.40.50.2300">
    <property type="match status" value="1"/>
</dbReference>
<evidence type="ECO:0000256" key="2">
    <source>
        <dbReference type="ARBA" id="ARBA00023012"/>
    </source>
</evidence>
<proteinExistence type="predicted"/>
<evidence type="ECO:0000256" key="5">
    <source>
        <dbReference type="ARBA" id="ARBA00023163"/>
    </source>
</evidence>
<dbReference type="Gene3D" id="1.10.10.10">
    <property type="entry name" value="Winged helix-like DNA-binding domain superfamily/Winged helix DNA-binding domain"/>
    <property type="match status" value="1"/>
</dbReference>
<dbReference type="SMART" id="SM00448">
    <property type="entry name" value="REC"/>
    <property type="match status" value="1"/>
</dbReference>